<dbReference type="EMBL" id="FNCJ01000019">
    <property type="protein sequence ID" value="SDI22129.1"/>
    <property type="molecule type" value="Genomic_DNA"/>
</dbReference>
<evidence type="ECO:0000256" key="5">
    <source>
        <dbReference type="ARBA" id="ARBA00022960"/>
    </source>
</evidence>
<dbReference type="GO" id="GO:0008360">
    <property type="term" value="P:regulation of cell shape"/>
    <property type="evidence" value="ECO:0007669"/>
    <property type="project" value="UniProtKB-KW"/>
</dbReference>
<comment type="similarity">
    <text evidence="6">Belongs to the FtsA/MreB family.</text>
</comment>
<comment type="subcellular location">
    <subcellularLocation>
        <location evidence="1">Cytoplasm</location>
    </subcellularLocation>
</comment>
<gene>
    <name evidence="7" type="ORF">SAMN05216466_1192</name>
</gene>
<dbReference type="AlphaFoldDB" id="A0A1G8IT73"/>
<evidence type="ECO:0000256" key="6">
    <source>
        <dbReference type="ARBA" id="ARBA00023458"/>
    </source>
</evidence>
<keyword evidence="2" id="KW-0963">Cytoplasm</keyword>
<keyword evidence="4" id="KW-0067">ATP-binding</keyword>
<name>A0A1G8IT73_9BURK</name>
<protein>
    <submittedName>
        <fullName evidence="7">Rod shape-determining protein MreB</fullName>
    </submittedName>
</protein>
<proteinExistence type="inferred from homology"/>
<dbReference type="SUPFAM" id="SSF53067">
    <property type="entry name" value="Actin-like ATPase domain"/>
    <property type="match status" value="2"/>
</dbReference>
<dbReference type="Gene3D" id="3.30.420.40">
    <property type="match status" value="3"/>
</dbReference>
<evidence type="ECO:0000256" key="2">
    <source>
        <dbReference type="ARBA" id="ARBA00022490"/>
    </source>
</evidence>
<accession>A0A1G8IT73</accession>
<dbReference type="Pfam" id="PF06723">
    <property type="entry name" value="MreB_Mbl"/>
    <property type="match status" value="1"/>
</dbReference>
<dbReference type="PRINTS" id="PR01652">
    <property type="entry name" value="SHAPEPROTEIN"/>
</dbReference>
<dbReference type="NCBIfam" id="NF010539">
    <property type="entry name" value="PRK13927.1"/>
    <property type="match status" value="1"/>
</dbReference>
<dbReference type="GO" id="GO:0005737">
    <property type="term" value="C:cytoplasm"/>
    <property type="evidence" value="ECO:0007669"/>
    <property type="project" value="UniProtKB-SubCell"/>
</dbReference>
<sequence>MLGRLPQHIEAIKPIKGGVISNFAASEQMIRQFVHLAREGRRLIGAPRITVTVPRGANQVERRAFKEAVHGAGASHVALFERPLAAALGAGLVISEARGCMIVEIGAGTAEIAVIALGNVVRGVSARMGGDTFDQAILNYVRRTHGLLIGEYTAQKVKLEIGCAIAHTDERFTEITGRSLSEGIPRSRILSSLEVYGALSEPLDHLVTLVRRVLESTPPELAADIADRGFVLTGGTALLHGLDQRLREETGLPVVVADQPATSVVRGTGIAIETMDSHFFA</sequence>
<organism evidence="7 8">
    <name type="scientific">Paraburkholderia phenazinium</name>
    <dbReference type="NCBI Taxonomy" id="60549"/>
    <lineage>
        <taxon>Bacteria</taxon>
        <taxon>Pseudomonadati</taxon>
        <taxon>Pseudomonadota</taxon>
        <taxon>Betaproteobacteria</taxon>
        <taxon>Burkholderiales</taxon>
        <taxon>Burkholderiaceae</taxon>
        <taxon>Paraburkholderia</taxon>
    </lineage>
</organism>
<dbReference type="InterPro" id="IPR043129">
    <property type="entry name" value="ATPase_NBD"/>
</dbReference>
<dbReference type="InterPro" id="IPR056546">
    <property type="entry name" value="MreB_MamK-like"/>
</dbReference>
<evidence type="ECO:0000313" key="8">
    <source>
        <dbReference type="Proteomes" id="UP000199706"/>
    </source>
</evidence>
<dbReference type="PANTHER" id="PTHR42749">
    <property type="entry name" value="CELL SHAPE-DETERMINING PROTEIN MREB"/>
    <property type="match status" value="1"/>
</dbReference>
<dbReference type="GO" id="GO:0005524">
    <property type="term" value="F:ATP binding"/>
    <property type="evidence" value="ECO:0007669"/>
    <property type="project" value="UniProtKB-KW"/>
</dbReference>
<dbReference type="PANTHER" id="PTHR42749:SF1">
    <property type="entry name" value="CELL SHAPE-DETERMINING PROTEIN MREB"/>
    <property type="match status" value="1"/>
</dbReference>
<reference evidence="7 8" key="1">
    <citation type="submission" date="2016-10" db="EMBL/GenBank/DDBJ databases">
        <authorList>
            <person name="de Groot N.N."/>
        </authorList>
    </citation>
    <scope>NUCLEOTIDE SEQUENCE [LARGE SCALE GENOMIC DNA]</scope>
    <source>
        <strain evidence="7 8">LMG 2247</strain>
    </source>
</reference>
<evidence type="ECO:0000313" key="7">
    <source>
        <dbReference type="EMBL" id="SDI22129.1"/>
    </source>
</evidence>
<keyword evidence="3" id="KW-0547">Nucleotide-binding</keyword>
<keyword evidence="5" id="KW-0133">Cell shape</keyword>
<dbReference type="CDD" id="cd10225">
    <property type="entry name" value="ASKHA_NBD_MreB-like"/>
    <property type="match status" value="1"/>
</dbReference>
<dbReference type="GO" id="GO:0000902">
    <property type="term" value="P:cell morphogenesis"/>
    <property type="evidence" value="ECO:0007669"/>
    <property type="project" value="InterPro"/>
</dbReference>
<dbReference type="Proteomes" id="UP000199706">
    <property type="component" value="Unassembled WGS sequence"/>
</dbReference>
<dbReference type="InterPro" id="IPR004753">
    <property type="entry name" value="MreB"/>
</dbReference>
<evidence type="ECO:0000256" key="1">
    <source>
        <dbReference type="ARBA" id="ARBA00004496"/>
    </source>
</evidence>
<evidence type="ECO:0000256" key="3">
    <source>
        <dbReference type="ARBA" id="ARBA00022741"/>
    </source>
</evidence>
<evidence type="ECO:0000256" key="4">
    <source>
        <dbReference type="ARBA" id="ARBA00022840"/>
    </source>
</evidence>